<feature type="compositionally biased region" description="Low complexity" evidence="5">
    <location>
        <begin position="399"/>
        <end position="417"/>
    </location>
</feature>
<dbReference type="Gene3D" id="2.40.50.100">
    <property type="match status" value="1"/>
</dbReference>
<feature type="coiled-coil region" evidence="4">
    <location>
        <begin position="144"/>
        <end position="171"/>
    </location>
</feature>
<dbReference type="PANTHER" id="PTHR32347:SF14">
    <property type="entry name" value="EFFLUX SYSTEM COMPONENT YKNX-RELATED"/>
    <property type="match status" value="1"/>
</dbReference>
<comment type="subcellular location">
    <subcellularLocation>
        <location evidence="1">Cell envelope</location>
    </subcellularLocation>
</comment>
<comment type="similarity">
    <text evidence="2">Belongs to the membrane fusion protein (MFP) (TC 8.A.1) family.</text>
</comment>
<dbReference type="RefSeq" id="WP_015913722.1">
    <property type="nucleotide sequence ID" value="NC_011992.1"/>
</dbReference>
<feature type="domain" description="CusB-like beta-barrel" evidence="8">
    <location>
        <begin position="265"/>
        <end position="340"/>
    </location>
</feature>
<dbReference type="GO" id="GO:0022857">
    <property type="term" value="F:transmembrane transporter activity"/>
    <property type="evidence" value="ECO:0007669"/>
    <property type="project" value="InterPro"/>
</dbReference>
<dbReference type="InterPro" id="IPR006143">
    <property type="entry name" value="RND_pump_MFP"/>
</dbReference>
<evidence type="ECO:0000313" key="9">
    <source>
        <dbReference type="EMBL" id="ACM33752.1"/>
    </source>
</evidence>
<dbReference type="PANTHER" id="PTHR32347">
    <property type="entry name" value="EFFLUX SYSTEM COMPONENT YKNX-RELATED"/>
    <property type="match status" value="1"/>
</dbReference>
<protein>
    <submittedName>
        <fullName evidence="9">Efflux transporter, RND family, MFP subunit</fullName>
    </submittedName>
</protein>
<dbReference type="NCBIfam" id="TIGR01730">
    <property type="entry name" value="RND_mfp"/>
    <property type="match status" value="1"/>
</dbReference>
<dbReference type="KEGG" id="dia:Dtpsy_2314"/>
<dbReference type="SUPFAM" id="SSF111369">
    <property type="entry name" value="HlyD-like secretion proteins"/>
    <property type="match status" value="1"/>
</dbReference>
<dbReference type="Gene3D" id="1.10.287.470">
    <property type="entry name" value="Helix hairpin bin"/>
    <property type="match status" value="1"/>
</dbReference>
<evidence type="ECO:0000256" key="1">
    <source>
        <dbReference type="ARBA" id="ARBA00004196"/>
    </source>
</evidence>
<proteinExistence type="inferred from homology"/>
<keyword evidence="6" id="KW-1133">Transmembrane helix</keyword>
<feature type="region of interest" description="Disordered" evidence="5">
    <location>
        <begin position="360"/>
        <end position="466"/>
    </location>
</feature>
<evidence type="ECO:0000256" key="5">
    <source>
        <dbReference type="SAM" id="MobiDB-lite"/>
    </source>
</evidence>
<dbReference type="GO" id="GO:0030313">
    <property type="term" value="C:cell envelope"/>
    <property type="evidence" value="ECO:0007669"/>
    <property type="project" value="UniProtKB-SubCell"/>
</dbReference>
<evidence type="ECO:0000256" key="2">
    <source>
        <dbReference type="ARBA" id="ARBA00009477"/>
    </source>
</evidence>
<evidence type="ECO:0000256" key="4">
    <source>
        <dbReference type="SAM" id="Coils"/>
    </source>
</evidence>
<dbReference type="EMBL" id="CP001392">
    <property type="protein sequence ID" value="ACM33752.1"/>
    <property type="molecule type" value="Genomic_DNA"/>
</dbReference>
<feature type="compositionally biased region" description="Low complexity" evidence="5">
    <location>
        <begin position="360"/>
        <end position="379"/>
    </location>
</feature>
<feature type="domain" description="Multidrug resistance protein MdtA-like barrel-sandwich hybrid" evidence="7">
    <location>
        <begin position="96"/>
        <end position="253"/>
    </location>
</feature>
<feature type="transmembrane region" description="Helical" evidence="6">
    <location>
        <begin position="41"/>
        <end position="60"/>
    </location>
</feature>
<sequence>MTDQESPSSSSAPASHAAAAAPQRLQALLGDGLRRRWWQSITLWLAVLVLAAAAGGWWYWQDRQRAQAAPRYVTQEVQRGQITLTVAANGTLQPTRSVNIGSELSGTVRRVLVDVNDQVKKGQVLVELDTTKLDSQVLRSRASVASAQARLAQAQATMQEARASLSRLEEVARLSGGKVPSAAELDTGRAAYERAQADEAAARASVQDARAALATDETNVTKASIRSPIDGVVLSRAVEPGNAVAASLQAVTLLTLAEDLTKLRLEVNVDEADVGSVRPGQKATFTVSAYPSRRYPARTTRVAFGSTKTDNVVTYITYLEVDNGDLSLRPGMTAAATITSTERNDVLTVPNTALRFKPAGAAGEAPQAGRPGAQGSSGASAGGGGGIMSQLMPRMPRPSGQRRSAGADGSRGDGSQRQVWVLQDGAPKPVRVKTGISDGRVTEVESDELQPGMQVITDQLASGAKP</sequence>
<dbReference type="Proteomes" id="UP000000450">
    <property type="component" value="Chromosome"/>
</dbReference>
<dbReference type="InterPro" id="IPR050465">
    <property type="entry name" value="UPF0194_transport"/>
</dbReference>
<evidence type="ECO:0000256" key="3">
    <source>
        <dbReference type="ARBA" id="ARBA00023054"/>
    </source>
</evidence>
<evidence type="ECO:0000259" key="7">
    <source>
        <dbReference type="Pfam" id="PF25917"/>
    </source>
</evidence>
<dbReference type="InterPro" id="IPR058792">
    <property type="entry name" value="Beta-barrel_RND_2"/>
</dbReference>
<keyword evidence="3 4" id="KW-0175">Coiled coil</keyword>
<keyword evidence="6" id="KW-0812">Transmembrane</keyword>
<dbReference type="InterPro" id="IPR058625">
    <property type="entry name" value="MdtA-like_BSH"/>
</dbReference>
<evidence type="ECO:0000259" key="8">
    <source>
        <dbReference type="Pfam" id="PF25954"/>
    </source>
</evidence>
<accession>A0A9J9Q861</accession>
<name>A0A9J9Q861_ACIET</name>
<evidence type="ECO:0000313" key="10">
    <source>
        <dbReference type="Proteomes" id="UP000000450"/>
    </source>
</evidence>
<evidence type="ECO:0000256" key="6">
    <source>
        <dbReference type="SAM" id="Phobius"/>
    </source>
</evidence>
<dbReference type="GO" id="GO:0016020">
    <property type="term" value="C:membrane"/>
    <property type="evidence" value="ECO:0007669"/>
    <property type="project" value="InterPro"/>
</dbReference>
<keyword evidence="6" id="KW-0472">Membrane</keyword>
<reference evidence="9 10" key="1">
    <citation type="journal article" date="2010" name="J. Bacteriol.">
        <title>Completed genome sequence of the anaerobic iron-oxidizing bacterium Acidovorax ebreus strain TPSY.</title>
        <authorList>
            <person name="Byrne-Bailey K.G."/>
            <person name="Weber K.A."/>
            <person name="Chair A.H."/>
            <person name="Bose S."/>
            <person name="Knox T."/>
            <person name="Spanbauer T.L."/>
            <person name="Chertkov O."/>
            <person name="Coates J.D."/>
        </authorList>
    </citation>
    <scope>NUCLEOTIDE SEQUENCE [LARGE SCALE GENOMIC DNA]</scope>
    <source>
        <strain evidence="9 10">TPSY</strain>
    </source>
</reference>
<dbReference type="Gene3D" id="2.40.420.20">
    <property type="match status" value="1"/>
</dbReference>
<organism evidence="9 10">
    <name type="scientific">Acidovorax ebreus (strain TPSY)</name>
    <name type="common">Diaphorobacter sp. (strain TPSY)</name>
    <dbReference type="NCBI Taxonomy" id="535289"/>
    <lineage>
        <taxon>Bacteria</taxon>
        <taxon>Pseudomonadati</taxon>
        <taxon>Pseudomonadota</taxon>
        <taxon>Betaproteobacteria</taxon>
        <taxon>Burkholderiales</taxon>
        <taxon>Comamonadaceae</taxon>
        <taxon>Diaphorobacter</taxon>
    </lineage>
</organism>
<dbReference type="Gene3D" id="2.40.30.170">
    <property type="match status" value="1"/>
</dbReference>
<dbReference type="Pfam" id="PF25917">
    <property type="entry name" value="BSH_RND"/>
    <property type="match status" value="1"/>
</dbReference>
<keyword evidence="10" id="KW-1185">Reference proteome</keyword>
<gene>
    <name evidence="9" type="ordered locus">Dtpsy_2314</name>
</gene>
<dbReference type="PRINTS" id="PR01490">
    <property type="entry name" value="RTXTOXIND"/>
</dbReference>
<dbReference type="AlphaFoldDB" id="A0A9J9Q861"/>
<dbReference type="Pfam" id="PF25954">
    <property type="entry name" value="Beta-barrel_RND_2"/>
    <property type="match status" value="1"/>
</dbReference>